<evidence type="ECO:0000256" key="1">
    <source>
        <dbReference type="SAM" id="MobiDB-lite"/>
    </source>
</evidence>
<feature type="compositionally biased region" description="Basic and acidic residues" evidence="1">
    <location>
        <begin position="380"/>
        <end position="400"/>
    </location>
</feature>
<feature type="compositionally biased region" description="Low complexity" evidence="1">
    <location>
        <begin position="8"/>
        <end position="18"/>
    </location>
</feature>
<dbReference type="EMBL" id="JAODAN010000001">
    <property type="protein sequence ID" value="KAK1926867.1"/>
    <property type="molecule type" value="Genomic_DNA"/>
</dbReference>
<keyword evidence="3" id="KW-1185">Reference proteome</keyword>
<comment type="caution">
    <text evidence="2">The sequence shown here is derived from an EMBL/GenBank/DDBJ whole genome shotgun (WGS) entry which is preliminary data.</text>
</comment>
<proteinExistence type="predicted"/>
<dbReference type="AlphaFoldDB" id="A0AAD9FV89"/>
<protein>
    <submittedName>
        <fullName evidence="2">Uncharacterized protein</fullName>
    </submittedName>
</protein>
<feature type="compositionally biased region" description="Pro residues" evidence="1">
    <location>
        <begin position="198"/>
        <end position="212"/>
    </location>
</feature>
<organism evidence="2 3">
    <name type="scientific">Papiliotrema laurentii</name>
    <name type="common">Cryptococcus laurentii</name>
    <dbReference type="NCBI Taxonomy" id="5418"/>
    <lineage>
        <taxon>Eukaryota</taxon>
        <taxon>Fungi</taxon>
        <taxon>Dikarya</taxon>
        <taxon>Basidiomycota</taxon>
        <taxon>Agaricomycotina</taxon>
        <taxon>Tremellomycetes</taxon>
        <taxon>Tremellales</taxon>
        <taxon>Rhynchogastremaceae</taxon>
        <taxon>Papiliotrema</taxon>
    </lineage>
</organism>
<reference evidence="2" key="1">
    <citation type="submission" date="2023-02" db="EMBL/GenBank/DDBJ databases">
        <title>Identification and recombinant expression of a fungal hydrolase from Papiliotrema laurentii that hydrolyzes apple cutin and clears colloidal polyester polyurethane.</title>
        <authorList>
            <consortium name="DOE Joint Genome Institute"/>
            <person name="Roman V.A."/>
            <person name="Bojanowski C."/>
            <person name="Crable B.R."/>
            <person name="Wagner D.N."/>
            <person name="Hung C.S."/>
            <person name="Nadeau L.J."/>
            <person name="Schratz L."/>
            <person name="Haridas S."/>
            <person name="Pangilinan J."/>
            <person name="Lipzen A."/>
            <person name="Na H."/>
            <person name="Yan M."/>
            <person name="Ng V."/>
            <person name="Grigoriev I.V."/>
            <person name="Spatafora J.W."/>
            <person name="Barlow D."/>
            <person name="Biffinger J."/>
            <person name="Kelley-Loughnane N."/>
            <person name="Varaljay V.A."/>
            <person name="Crookes-Goodson W.J."/>
        </authorList>
    </citation>
    <scope>NUCLEOTIDE SEQUENCE</scope>
    <source>
        <strain evidence="2">5307AH</strain>
    </source>
</reference>
<feature type="region of interest" description="Disordered" evidence="1">
    <location>
        <begin position="1"/>
        <end position="219"/>
    </location>
</feature>
<sequence length="443" mass="48560">MSLHRRLVLPPLALAVHPAPLPKKEESKKKEEEKRDSKREGDKKKEEDKKDGDKLTDGEKPKQGEKPKEGDKPKEDDKPKEGEKSKADEKKKNDDVGIVKAKADAAASATHPKGHPVPRSPETPGTPGSMIPEPPTPNTSVPPVAGAPAQVEQTPVDEASKVPPPQANPKSPKPGNAGSGDSVVDKKDADKEPEKDVPPPPIRLIGPVPPRPLKTRLDLDPAVPYPPINTDPRGAYYKYAKYNQGEWIMIDVVKDGWLSEQWREKPEREALARLRGESDARAKREAAKARRDAMTRKVPDSAEKILLELWNDLVEAANQEVCSCVEPRGNADEFQLAALDFWAKYDWSDPAAQKHLAATRRRPAHSAKDGQKNGSPSAQRPEDKSNTETKEARDDAKDQGAAEWDDGLDEVEWTKEGLEEILGNVGVQCSYNTPVSGSGLCSL</sequence>
<feature type="region of interest" description="Disordered" evidence="1">
    <location>
        <begin position="354"/>
        <end position="412"/>
    </location>
</feature>
<evidence type="ECO:0000313" key="3">
    <source>
        <dbReference type="Proteomes" id="UP001182556"/>
    </source>
</evidence>
<feature type="region of interest" description="Disordered" evidence="1">
    <location>
        <begin position="277"/>
        <end position="297"/>
    </location>
</feature>
<evidence type="ECO:0000313" key="2">
    <source>
        <dbReference type="EMBL" id="KAK1926867.1"/>
    </source>
</evidence>
<accession>A0AAD9FV89</accession>
<feature type="compositionally biased region" description="Basic and acidic residues" evidence="1">
    <location>
        <begin position="183"/>
        <end position="197"/>
    </location>
</feature>
<name>A0AAD9FV89_PAPLA</name>
<dbReference type="Proteomes" id="UP001182556">
    <property type="component" value="Unassembled WGS sequence"/>
</dbReference>
<feature type="compositionally biased region" description="Basic and acidic residues" evidence="1">
    <location>
        <begin position="22"/>
        <end position="103"/>
    </location>
</feature>
<gene>
    <name evidence="2" type="ORF">DB88DRAFT_264</name>
</gene>